<dbReference type="EMBL" id="NAJQ01000548">
    <property type="protein sequence ID" value="TKA67813.1"/>
    <property type="molecule type" value="Genomic_DNA"/>
</dbReference>
<dbReference type="Pfam" id="PF15377">
    <property type="entry name" value="DUF4604"/>
    <property type="match status" value="1"/>
</dbReference>
<comment type="caution">
    <text evidence="3">The sequence shown here is derived from an EMBL/GenBank/DDBJ whole genome shotgun (WGS) entry which is preliminary data.</text>
</comment>
<organism evidence="3 4">
    <name type="scientific">Friedmanniomyces simplex</name>
    <dbReference type="NCBI Taxonomy" id="329884"/>
    <lineage>
        <taxon>Eukaryota</taxon>
        <taxon>Fungi</taxon>
        <taxon>Dikarya</taxon>
        <taxon>Ascomycota</taxon>
        <taxon>Pezizomycotina</taxon>
        <taxon>Dothideomycetes</taxon>
        <taxon>Dothideomycetidae</taxon>
        <taxon>Mycosphaerellales</taxon>
        <taxon>Teratosphaeriaceae</taxon>
        <taxon>Friedmanniomyces</taxon>
    </lineage>
</organism>
<feature type="compositionally biased region" description="Basic and acidic residues" evidence="1">
    <location>
        <begin position="22"/>
        <end position="49"/>
    </location>
</feature>
<evidence type="ECO:0000256" key="1">
    <source>
        <dbReference type="SAM" id="MobiDB-lite"/>
    </source>
</evidence>
<proteinExistence type="predicted"/>
<evidence type="ECO:0000259" key="2">
    <source>
        <dbReference type="Pfam" id="PF15377"/>
    </source>
</evidence>
<feature type="domain" description="DUF4604" evidence="2">
    <location>
        <begin position="8"/>
        <end position="167"/>
    </location>
</feature>
<dbReference type="AlphaFoldDB" id="A0A4U0WYX2"/>
<evidence type="ECO:0000313" key="4">
    <source>
        <dbReference type="Proteomes" id="UP000309340"/>
    </source>
</evidence>
<keyword evidence="4" id="KW-1185">Reference proteome</keyword>
<feature type="compositionally biased region" description="Basic residues" evidence="1">
    <location>
        <begin position="150"/>
        <end position="159"/>
    </location>
</feature>
<feature type="compositionally biased region" description="Basic and acidic residues" evidence="1">
    <location>
        <begin position="1"/>
        <end position="11"/>
    </location>
</feature>
<protein>
    <recommendedName>
        <fullName evidence="2">DUF4604 domain-containing protein</fullName>
    </recommendedName>
</protein>
<gene>
    <name evidence="3" type="ORF">B0A55_09048</name>
</gene>
<accession>A0A4U0WYX2</accession>
<evidence type="ECO:0000313" key="3">
    <source>
        <dbReference type="EMBL" id="TKA67813.1"/>
    </source>
</evidence>
<dbReference type="OrthoDB" id="5388322at2759"/>
<dbReference type="InterPro" id="IPR027911">
    <property type="entry name" value="DUF4604"/>
</dbReference>
<reference evidence="3 4" key="1">
    <citation type="submission" date="2017-03" db="EMBL/GenBank/DDBJ databases">
        <title>Genomes of endolithic fungi from Antarctica.</title>
        <authorList>
            <person name="Coleine C."/>
            <person name="Masonjones S."/>
            <person name="Stajich J.E."/>
        </authorList>
    </citation>
    <scope>NUCLEOTIDE SEQUENCE [LARGE SCALE GENOMIC DNA]</scope>
    <source>
        <strain evidence="3 4">CCFEE 5184</strain>
    </source>
</reference>
<sequence>MSGKIKAKDLSYDTALPPFLQRLHDQKAGRGDSDRHERPLARPTRAKDPNDDDGPTVVDESGETVSKEEYEQLTKADAETADATAGGNVSGEAKDDPAISMSGAMPAEDGKKGGVMATSGLVTKKRKAAKVVGDEDGDVATKAAMERKAVAKPRKKAKPIKLAFDEEG</sequence>
<feature type="region of interest" description="Disordered" evidence="1">
    <location>
        <begin position="1"/>
        <end position="115"/>
    </location>
</feature>
<feature type="region of interest" description="Disordered" evidence="1">
    <location>
        <begin position="147"/>
        <end position="168"/>
    </location>
</feature>
<name>A0A4U0WYX2_9PEZI</name>
<feature type="compositionally biased region" description="Basic and acidic residues" evidence="1">
    <location>
        <begin position="65"/>
        <end position="78"/>
    </location>
</feature>
<dbReference type="Proteomes" id="UP000309340">
    <property type="component" value="Unassembled WGS sequence"/>
</dbReference>